<feature type="domain" description="EGF-like" evidence="11">
    <location>
        <begin position="533"/>
        <end position="571"/>
    </location>
</feature>
<dbReference type="PROSITE" id="PS00022">
    <property type="entry name" value="EGF_1"/>
    <property type="match status" value="1"/>
</dbReference>
<keyword evidence="1 7" id="KW-0245">EGF-like domain</keyword>
<dbReference type="InterPro" id="IPR000742">
    <property type="entry name" value="EGF"/>
</dbReference>
<dbReference type="Pfam" id="PF12947">
    <property type="entry name" value="EGF_3"/>
    <property type="match status" value="2"/>
</dbReference>
<feature type="domain" description="EGF-like" evidence="11">
    <location>
        <begin position="501"/>
        <end position="531"/>
    </location>
</feature>
<feature type="domain" description="VWFC" evidence="12">
    <location>
        <begin position="253"/>
        <end position="309"/>
    </location>
</feature>
<evidence type="ECO:0000256" key="6">
    <source>
        <dbReference type="ARBA" id="ARBA00023180"/>
    </source>
</evidence>
<feature type="disulfide bond" evidence="7">
    <location>
        <begin position="503"/>
        <end position="513"/>
    </location>
</feature>
<dbReference type="OMA" id="AETHHYQ"/>
<feature type="domain" description="Laminin G" evidence="10">
    <location>
        <begin position="45"/>
        <end position="209"/>
    </location>
</feature>
<dbReference type="InterPro" id="IPR018097">
    <property type="entry name" value="EGF_Ca-bd_CS"/>
</dbReference>
<feature type="domain" description="EGF-like" evidence="11">
    <location>
        <begin position="414"/>
        <end position="459"/>
    </location>
</feature>
<dbReference type="PROSITE" id="PS01187">
    <property type="entry name" value="EGF_CA"/>
    <property type="match status" value="3"/>
</dbReference>
<evidence type="ECO:0000259" key="12">
    <source>
        <dbReference type="PROSITE" id="PS50184"/>
    </source>
</evidence>
<reference evidence="14" key="1">
    <citation type="submission" date="2011-05" db="EMBL/GenBank/DDBJ databases">
        <authorList>
            <person name="Richards S.R."/>
            <person name="Qu J."/>
            <person name="Jiang H."/>
            <person name="Jhangiani S.N."/>
            <person name="Agravi P."/>
            <person name="Goodspeed R."/>
            <person name="Gross S."/>
            <person name="Mandapat C."/>
            <person name="Jackson L."/>
            <person name="Mathew T."/>
            <person name="Pu L."/>
            <person name="Thornton R."/>
            <person name="Saada N."/>
            <person name="Wilczek-Boney K.B."/>
            <person name="Lee S."/>
            <person name="Kovar C."/>
            <person name="Wu Y."/>
            <person name="Scherer S.E."/>
            <person name="Worley K.C."/>
            <person name="Muzny D.M."/>
            <person name="Gibbs R."/>
        </authorList>
    </citation>
    <scope>NUCLEOTIDE SEQUENCE</scope>
    <source>
        <strain evidence="14">Brora</strain>
    </source>
</reference>
<evidence type="ECO:0000256" key="4">
    <source>
        <dbReference type="ARBA" id="ARBA00022837"/>
    </source>
</evidence>
<evidence type="ECO:0000256" key="1">
    <source>
        <dbReference type="ARBA" id="ARBA00022536"/>
    </source>
</evidence>
<dbReference type="PhylomeDB" id="T1J5F5"/>
<evidence type="ECO:0000313" key="14">
    <source>
        <dbReference type="Proteomes" id="UP000014500"/>
    </source>
</evidence>
<comment type="caution">
    <text evidence="7">Lacks conserved residue(s) required for the propagation of feature annotation.</text>
</comment>
<dbReference type="PROSITE" id="PS50026">
    <property type="entry name" value="EGF_3"/>
    <property type="match status" value="5"/>
</dbReference>
<accession>T1J5F5</accession>
<dbReference type="Pfam" id="PF13385">
    <property type="entry name" value="Laminin_G_3"/>
    <property type="match status" value="1"/>
</dbReference>
<dbReference type="PROSITE" id="PS01186">
    <property type="entry name" value="EGF_2"/>
    <property type="match status" value="4"/>
</dbReference>
<organism evidence="13 14">
    <name type="scientific">Strigamia maritima</name>
    <name type="common">European centipede</name>
    <name type="synonym">Geophilus maritimus</name>
    <dbReference type="NCBI Taxonomy" id="126957"/>
    <lineage>
        <taxon>Eukaryota</taxon>
        <taxon>Metazoa</taxon>
        <taxon>Ecdysozoa</taxon>
        <taxon>Arthropoda</taxon>
        <taxon>Myriapoda</taxon>
        <taxon>Chilopoda</taxon>
        <taxon>Pleurostigmophora</taxon>
        <taxon>Geophilomorpha</taxon>
        <taxon>Linotaeniidae</taxon>
        <taxon>Strigamia</taxon>
    </lineage>
</organism>
<name>T1J5F5_STRMM</name>
<feature type="domain" description="EGF-like" evidence="11">
    <location>
        <begin position="374"/>
        <end position="413"/>
    </location>
</feature>
<dbReference type="GO" id="GO:0005615">
    <property type="term" value="C:extracellular space"/>
    <property type="evidence" value="ECO:0007669"/>
    <property type="project" value="TreeGrafter"/>
</dbReference>
<dbReference type="AlphaFoldDB" id="T1J5F5"/>
<dbReference type="SMART" id="SM00181">
    <property type="entry name" value="EGF"/>
    <property type="match status" value="6"/>
</dbReference>
<evidence type="ECO:0000259" key="11">
    <source>
        <dbReference type="PROSITE" id="PS50026"/>
    </source>
</evidence>
<dbReference type="SMART" id="SM00215">
    <property type="entry name" value="VWC_out"/>
    <property type="match status" value="2"/>
</dbReference>
<dbReference type="PROSITE" id="PS01208">
    <property type="entry name" value="VWFC_1"/>
    <property type="match status" value="2"/>
</dbReference>
<proteinExistence type="predicted"/>
<keyword evidence="6" id="KW-0325">Glycoprotein</keyword>
<dbReference type="Pfam" id="PF07645">
    <property type="entry name" value="EGF_CA"/>
    <property type="match status" value="3"/>
</dbReference>
<dbReference type="InterPro" id="IPR001881">
    <property type="entry name" value="EGF-like_Ca-bd_dom"/>
</dbReference>
<dbReference type="Gene3D" id="2.10.70.10">
    <property type="entry name" value="Complement Module, domain 1"/>
    <property type="match status" value="3"/>
</dbReference>
<evidence type="ECO:0000313" key="13">
    <source>
        <dbReference type="EnsemblMetazoa" id="SMAR008855-PA"/>
    </source>
</evidence>
<dbReference type="SMART" id="SM00214">
    <property type="entry name" value="VWC"/>
    <property type="match status" value="4"/>
</dbReference>
<keyword evidence="8" id="KW-0175">Coiled coil</keyword>
<dbReference type="FunFam" id="2.10.25.10:FF:000038">
    <property type="entry name" value="Fibrillin 2"/>
    <property type="match status" value="3"/>
</dbReference>
<dbReference type="SUPFAM" id="SSF57184">
    <property type="entry name" value="Growth factor receptor domain"/>
    <property type="match status" value="1"/>
</dbReference>
<dbReference type="Gene3D" id="2.60.120.200">
    <property type="match status" value="1"/>
</dbReference>
<dbReference type="SUPFAM" id="SSF57603">
    <property type="entry name" value="FnI-like domain"/>
    <property type="match status" value="4"/>
</dbReference>
<dbReference type="PANTHER" id="PTHR24042:SF5">
    <property type="entry name" value="EGF-LIKE CALCIUM-BINDING DOMAIN-CONTAINING PROTEIN"/>
    <property type="match status" value="1"/>
</dbReference>
<dbReference type="Pfam" id="PF00093">
    <property type="entry name" value="VWC"/>
    <property type="match status" value="3"/>
</dbReference>
<sequence length="826" mass="92559">MSGPLHLDALNTHSCFTNPHITSVIRKRNDFAEFYIVFVDSIGEARHVRLGDNVFERLAEMLSTSNEFTLLATLRQEEHNAGTILAFSQGNNRFLELQSSGRKNEIRLHYSHKAAVFVETFPYRLADGHWHRLALTISGNHASLLVDCQRIYERVILDVDSNFTGRNLSLWVGQRNARHFLFKGVLQDVKIVAKDHGYIMQCPHLDTECPTCGQFRQLQMSVMSLESHIRELTQRLEEAELRIASVEECDCRRSCTINGSTFLDGVTWRQDCDICTCVKGEVSCHPIQCPPAPCKNPVATPGECCPTCLKQCLLQKTLYDHGEEIRVKQCIVCSCHDGSMNCTKLDPEVACPKLSCPEHEQFSVPDQCCRFCPGTDYCAKGHDCHENATCNNLRTRLVCQCNPGFQGDGKHCEDVNECDRRGGHDGHYCHSNTRCVNTPGSYMCECLPGYIRIDAYNCAEQDECSLGIHDCHKNALCINTDGSYKCMCEEGYDGDGFHCEPVCNRRCVNGGRCVAPATCACRRGYMGMSCEIDIDECALGIHQCHPKSVCVNMAGWYQCECRDGYQSVANDNSFGLYCQDVDECLTGIHTCDPTTKCMNVDGSFLCSCENHFNCSSDCSFEGSVRSNGSIWAPTDETCTQCFCLNGVVNCKRQVCNCTDPLMDLTCCPQCDRSTTCIQQDLSTVVQNGDRWLYQCQICECLYGEVDCWEMECPPPNCDNPVMMEGDCCLRCHDDPCAMDEVLNETIASPDERGCTYSGHTYGSRKQWNALHDPCTTCQCKDGHICCSYNSQCVDRLPFEVKKQDDISRNDKTDAKENTHKRTASAP</sequence>
<dbReference type="Gene3D" id="2.10.25.10">
    <property type="entry name" value="Laminin"/>
    <property type="match status" value="6"/>
</dbReference>
<feature type="region of interest" description="Disordered" evidence="9">
    <location>
        <begin position="804"/>
        <end position="826"/>
    </location>
</feature>
<dbReference type="SMART" id="SM00282">
    <property type="entry name" value="LamG"/>
    <property type="match status" value="1"/>
</dbReference>
<dbReference type="GO" id="GO:0005509">
    <property type="term" value="F:calcium ion binding"/>
    <property type="evidence" value="ECO:0007669"/>
    <property type="project" value="InterPro"/>
</dbReference>
<dbReference type="Gene3D" id="6.20.200.20">
    <property type="match status" value="2"/>
</dbReference>
<dbReference type="CDD" id="cd00054">
    <property type="entry name" value="EGF_CA"/>
    <property type="match status" value="3"/>
</dbReference>
<dbReference type="CDD" id="cd00110">
    <property type="entry name" value="LamG"/>
    <property type="match status" value="1"/>
</dbReference>
<keyword evidence="4" id="KW-0106">Calcium</keyword>
<dbReference type="InterPro" id="IPR009030">
    <property type="entry name" value="Growth_fac_rcpt_cys_sf"/>
</dbReference>
<evidence type="ECO:0000256" key="8">
    <source>
        <dbReference type="SAM" id="Coils"/>
    </source>
</evidence>
<dbReference type="InterPro" id="IPR049883">
    <property type="entry name" value="NOTCH1_EGF-like"/>
</dbReference>
<dbReference type="InterPro" id="IPR024731">
    <property type="entry name" value="NELL2-like_EGF"/>
</dbReference>
<keyword evidence="5 7" id="KW-1015">Disulfide bond</keyword>
<dbReference type="eggNOG" id="KOG1217">
    <property type="taxonomic scope" value="Eukaryota"/>
</dbReference>
<dbReference type="EMBL" id="JH431861">
    <property type="status" value="NOT_ANNOTATED_CDS"/>
    <property type="molecule type" value="Genomic_DNA"/>
</dbReference>
<dbReference type="SUPFAM" id="SSF49899">
    <property type="entry name" value="Concanavalin A-like lectins/glucanases"/>
    <property type="match status" value="1"/>
</dbReference>
<feature type="domain" description="EGF-like" evidence="11">
    <location>
        <begin position="460"/>
        <end position="500"/>
    </location>
</feature>
<dbReference type="PROSITE" id="PS00010">
    <property type="entry name" value="ASX_HYDROXYL"/>
    <property type="match status" value="3"/>
</dbReference>
<dbReference type="InterPro" id="IPR013320">
    <property type="entry name" value="ConA-like_dom_sf"/>
</dbReference>
<dbReference type="EnsemblMetazoa" id="SMAR008855-RA">
    <property type="protein sequence ID" value="SMAR008855-PA"/>
    <property type="gene ID" value="SMAR008855"/>
</dbReference>
<feature type="domain" description="VWFC" evidence="12">
    <location>
        <begin position="674"/>
        <end position="732"/>
    </location>
</feature>
<keyword evidence="14" id="KW-1185">Reference proteome</keyword>
<dbReference type="GO" id="GO:0008201">
    <property type="term" value="F:heparin binding"/>
    <property type="evidence" value="ECO:0007669"/>
    <property type="project" value="TreeGrafter"/>
</dbReference>
<feature type="compositionally biased region" description="Basic and acidic residues" evidence="9">
    <location>
        <begin position="804"/>
        <end position="819"/>
    </location>
</feature>
<evidence type="ECO:0000256" key="3">
    <source>
        <dbReference type="ARBA" id="ARBA00022737"/>
    </source>
</evidence>
<dbReference type="Proteomes" id="UP000014500">
    <property type="component" value="Unassembled WGS sequence"/>
</dbReference>
<dbReference type="InterPro" id="IPR048287">
    <property type="entry name" value="TSPN-like_N"/>
</dbReference>
<evidence type="ECO:0000256" key="9">
    <source>
        <dbReference type="SAM" id="MobiDB-lite"/>
    </source>
</evidence>
<keyword evidence="2" id="KW-0732">Signal</keyword>
<dbReference type="InterPro" id="IPR001007">
    <property type="entry name" value="VWF_dom"/>
</dbReference>
<keyword evidence="3" id="KW-0677">Repeat</keyword>
<dbReference type="InterPro" id="IPR001791">
    <property type="entry name" value="Laminin_G"/>
</dbReference>
<dbReference type="InterPro" id="IPR000152">
    <property type="entry name" value="EGF-type_Asp/Asn_hydroxyl_site"/>
</dbReference>
<dbReference type="SUPFAM" id="SSF57196">
    <property type="entry name" value="EGF/Laminin"/>
    <property type="match status" value="2"/>
</dbReference>
<dbReference type="HOGENOM" id="CLU_006887_0_0_1"/>
<evidence type="ECO:0000259" key="10">
    <source>
        <dbReference type="PROSITE" id="PS50025"/>
    </source>
</evidence>
<feature type="domain" description="VWFC" evidence="12">
    <location>
        <begin position="310"/>
        <end position="373"/>
    </location>
</feature>
<dbReference type="STRING" id="126957.T1J5F5"/>
<dbReference type="SMART" id="SM00210">
    <property type="entry name" value="TSPN"/>
    <property type="match status" value="1"/>
</dbReference>
<reference evidence="13" key="2">
    <citation type="submission" date="2015-02" db="UniProtKB">
        <authorList>
            <consortium name="EnsemblMetazoa"/>
        </authorList>
    </citation>
    <scope>IDENTIFICATION</scope>
</reference>
<evidence type="ECO:0000256" key="5">
    <source>
        <dbReference type="ARBA" id="ARBA00023157"/>
    </source>
</evidence>
<evidence type="ECO:0000256" key="7">
    <source>
        <dbReference type="PROSITE-ProRule" id="PRU00076"/>
    </source>
</evidence>
<dbReference type="InterPro" id="IPR051586">
    <property type="entry name" value="PKC-binding_NELL"/>
</dbReference>
<dbReference type="PROSITE" id="PS50025">
    <property type="entry name" value="LAM_G_DOMAIN"/>
    <property type="match status" value="1"/>
</dbReference>
<dbReference type="PROSITE" id="PS50184">
    <property type="entry name" value="VWFC_2"/>
    <property type="match status" value="3"/>
</dbReference>
<evidence type="ECO:0000256" key="2">
    <source>
        <dbReference type="ARBA" id="ARBA00022729"/>
    </source>
</evidence>
<evidence type="ECO:0008006" key="15">
    <source>
        <dbReference type="Google" id="ProtNLM"/>
    </source>
</evidence>
<protein>
    <recommendedName>
        <fullName evidence="15">Protein kinase C-binding protein NELL2</fullName>
    </recommendedName>
</protein>
<dbReference type="GO" id="GO:0048513">
    <property type="term" value="P:animal organ development"/>
    <property type="evidence" value="ECO:0007669"/>
    <property type="project" value="UniProtKB-ARBA"/>
</dbReference>
<feature type="coiled-coil region" evidence="8">
    <location>
        <begin position="215"/>
        <end position="249"/>
    </location>
</feature>
<feature type="disulfide bond" evidence="7">
    <location>
        <begin position="521"/>
        <end position="530"/>
    </location>
</feature>
<dbReference type="PANTHER" id="PTHR24042">
    <property type="entry name" value="NEL HOMOLOG"/>
    <property type="match status" value="1"/>
</dbReference>
<dbReference type="SMART" id="SM00179">
    <property type="entry name" value="EGF_CA"/>
    <property type="match status" value="5"/>
</dbReference>